<evidence type="ECO:0000313" key="1">
    <source>
        <dbReference type="EMBL" id="KAE8156030.1"/>
    </source>
</evidence>
<evidence type="ECO:0000313" key="2">
    <source>
        <dbReference type="Proteomes" id="UP000326950"/>
    </source>
</evidence>
<reference evidence="1 2" key="1">
    <citation type="submission" date="2019-04" db="EMBL/GenBank/DDBJ databases">
        <title>Friends and foes A comparative genomics study of 23 Aspergillus species from section Flavi.</title>
        <authorList>
            <consortium name="DOE Joint Genome Institute"/>
            <person name="Kjaerbolling I."/>
            <person name="Vesth T."/>
            <person name="Frisvad J.C."/>
            <person name="Nybo J.L."/>
            <person name="Theobald S."/>
            <person name="Kildgaard S."/>
            <person name="Isbrandt T."/>
            <person name="Kuo A."/>
            <person name="Sato A."/>
            <person name="Lyhne E.K."/>
            <person name="Kogle M.E."/>
            <person name="Wiebenga A."/>
            <person name="Kun R.S."/>
            <person name="Lubbers R.J."/>
            <person name="Makela M.R."/>
            <person name="Barry K."/>
            <person name="Chovatia M."/>
            <person name="Clum A."/>
            <person name="Daum C."/>
            <person name="Haridas S."/>
            <person name="He G."/>
            <person name="LaButti K."/>
            <person name="Lipzen A."/>
            <person name="Mondo S."/>
            <person name="Riley R."/>
            <person name="Salamov A."/>
            <person name="Simmons B.A."/>
            <person name="Magnuson J.K."/>
            <person name="Henrissat B."/>
            <person name="Mortensen U.H."/>
            <person name="Larsen T.O."/>
            <person name="Devries R.P."/>
            <person name="Grigoriev I.V."/>
            <person name="Machida M."/>
            <person name="Baker S.E."/>
            <person name="Andersen M.R."/>
        </authorList>
    </citation>
    <scope>NUCLEOTIDE SEQUENCE [LARGE SCALE GENOMIC DNA]</scope>
    <source>
        <strain evidence="1 2">CBS 117626</strain>
    </source>
</reference>
<dbReference type="AlphaFoldDB" id="A0A5N6UBT2"/>
<dbReference type="EMBL" id="ML738784">
    <property type="protein sequence ID" value="KAE8156030.1"/>
    <property type="molecule type" value="Genomic_DNA"/>
</dbReference>
<sequence length="100" mass="11498">MESLGYVMLHFCRGSQPRQGLKDDTPKQKYYSIMQEITSPTEVRCSGFPNEFAMYINYSRSLHFDDKPDYMNLRKMFMTFAAASSSDPPRSSTGPYTSVK</sequence>
<organism evidence="1 2">
    <name type="scientific">Aspergillus tamarii</name>
    <dbReference type="NCBI Taxonomy" id="41984"/>
    <lineage>
        <taxon>Eukaryota</taxon>
        <taxon>Fungi</taxon>
        <taxon>Dikarya</taxon>
        <taxon>Ascomycota</taxon>
        <taxon>Pezizomycotina</taxon>
        <taxon>Eurotiomycetes</taxon>
        <taxon>Eurotiomycetidae</taxon>
        <taxon>Eurotiales</taxon>
        <taxon>Aspergillaceae</taxon>
        <taxon>Aspergillus</taxon>
        <taxon>Aspergillus subgen. Circumdati</taxon>
    </lineage>
</organism>
<dbReference type="Proteomes" id="UP000326950">
    <property type="component" value="Unassembled WGS sequence"/>
</dbReference>
<protein>
    <recommendedName>
        <fullName evidence="3">Non-specific serine/threonine protein kinase</fullName>
    </recommendedName>
</protein>
<proteinExistence type="predicted"/>
<evidence type="ECO:0008006" key="3">
    <source>
        <dbReference type="Google" id="ProtNLM"/>
    </source>
</evidence>
<dbReference type="OrthoDB" id="4587838at2759"/>
<dbReference type="InterPro" id="IPR011009">
    <property type="entry name" value="Kinase-like_dom_sf"/>
</dbReference>
<name>A0A5N6UBT2_ASPTM</name>
<dbReference type="PANTHER" id="PTHR11909">
    <property type="entry name" value="CASEIN KINASE-RELATED"/>
    <property type="match status" value="1"/>
</dbReference>
<gene>
    <name evidence="1" type="ORF">BDV40DRAFT_306465</name>
</gene>
<dbReference type="Gene3D" id="1.10.510.10">
    <property type="entry name" value="Transferase(Phosphotransferase) domain 1"/>
    <property type="match status" value="1"/>
</dbReference>
<accession>A0A5N6UBT2</accession>
<dbReference type="InterPro" id="IPR050235">
    <property type="entry name" value="CK1_Ser-Thr_kinase"/>
</dbReference>
<dbReference type="SUPFAM" id="SSF56112">
    <property type="entry name" value="Protein kinase-like (PK-like)"/>
    <property type="match status" value="1"/>
</dbReference>
<keyword evidence="2" id="KW-1185">Reference proteome</keyword>